<dbReference type="EMBL" id="JAGMUV010000007">
    <property type="protein sequence ID" value="KAH7148933.1"/>
    <property type="molecule type" value="Genomic_DNA"/>
</dbReference>
<feature type="signal peptide" evidence="1">
    <location>
        <begin position="1"/>
        <end position="17"/>
    </location>
</feature>
<evidence type="ECO:0008006" key="4">
    <source>
        <dbReference type="Google" id="ProtNLM"/>
    </source>
</evidence>
<evidence type="ECO:0000313" key="3">
    <source>
        <dbReference type="Proteomes" id="UP000738349"/>
    </source>
</evidence>
<reference evidence="2" key="1">
    <citation type="journal article" date="2021" name="Nat. Commun.">
        <title>Genetic determinants of endophytism in the Arabidopsis root mycobiome.</title>
        <authorList>
            <person name="Mesny F."/>
            <person name="Miyauchi S."/>
            <person name="Thiergart T."/>
            <person name="Pickel B."/>
            <person name="Atanasova L."/>
            <person name="Karlsson M."/>
            <person name="Huettel B."/>
            <person name="Barry K.W."/>
            <person name="Haridas S."/>
            <person name="Chen C."/>
            <person name="Bauer D."/>
            <person name="Andreopoulos W."/>
            <person name="Pangilinan J."/>
            <person name="LaButti K."/>
            <person name="Riley R."/>
            <person name="Lipzen A."/>
            <person name="Clum A."/>
            <person name="Drula E."/>
            <person name="Henrissat B."/>
            <person name="Kohler A."/>
            <person name="Grigoriev I.V."/>
            <person name="Martin F.M."/>
            <person name="Hacquard S."/>
        </authorList>
    </citation>
    <scope>NUCLEOTIDE SEQUENCE</scope>
    <source>
        <strain evidence="2">MPI-CAGE-AT-0147</strain>
    </source>
</reference>
<evidence type="ECO:0000313" key="2">
    <source>
        <dbReference type="EMBL" id="KAH7148933.1"/>
    </source>
</evidence>
<accession>A0A9P9F0H1</accession>
<evidence type="ECO:0000256" key="1">
    <source>
        <dbReference type="SAM" id="SignalP"/>
    </source>
</evidence>
<gene>
    <name evidence="2" type="ORF">EDB81DRAFT_481183</name>
</gene>
<comment type="caution">
    <text evidence="2">The sequence shown here is derived from an EMBL/GenBank/DDBJ whole genome shotgun (WGS) entry which is preliminary data.</text>
</comment>
<name>A0A9P9F0H1_9HYPO</name>
<keyword evidence="3" id="KW-1185">Reference proteome</keyword>
<sequence length="136" mass="14990">MAILSVGSWSFWWMTAAKMGRGGWDSSDSGSDDRFLGQKQAPRFLSSNCLLRYVVFQSPRHKISGHTGTPPRGAVNQACIVYTQGAVSQPHHILQAAALRRLLVCVISLTILRSANWFVMRANAVGGWFPGEAEER</sequence>
<dbReference type="AlphaFoldDB" id="A0A9P9F0H1"/>
<keyword evidence="1" id="KW-0732">Signal</keyword>
<organism evidence="2 3">
    <name type="scientific">Dactylonectria macrodidyma</name>
    <dbReference type="NCBI Taxonomy" id="307937"/>
    <lineage>
        <taxon>Eukaryota</taxon>
        <taxon>Fungi</taxon>
        <taxon>Dikarya</taxon>
        <taxon>Ascomycota</taxon>
        <taxon>Pezizomycotina</taxon>
        <taxon>Sordariomycetes</taxon>
        <taxon>Hypocreomycetidae</taxon>
        <taxon>Hypocreales</taxon>
        <taxon>Nectriaceae</taxon>
        <taxon>Dactylonectria</taxon>
    </lineage>
</organism>
<proteinExistence type="predicted"/>
<feature type="chain" id="PRO_5040172852" description="Secreted protein" evidence="1">
    <location>
        <begin position="18"/>
        <end position="136"/>
    </location>
</feature>
<dbReference type="Proteomes" id="UP000738349">
    <property type="component" value="Unassembled WGS sequence"/>
</dbReference>
<protein>
    <recommendedName>
        <fullName evidence="4">Secreted protein</fullName>
    </recommendedName>
</protein>